<keyword evidence="4" id="KW-1185">Reference proteome</keyword>
<feature type="domain" description="CsbD-like" evidence="2">
    <location>
        <begin position="7"/>
        <end position="54"/>
    </location>
</feature>
<evidence type="ECO:0000313" key="4">
    <source>
        <dbReference type="Proteomes" id="UP000177506"/>
    </source>
</evidence>
<dbReference type="InterPro" id="IPR008462">
    <property type="entry name" value="CsbD"/>
</dbReference>
<reference evidence="3 4" key="1">
    <citation type="submission" date="2016-08" db="EMBL/GenBank/DDBJ databases">
        <title>Hymenobacter coccineus sp. nov., Hymenobacter lapidarius sp. nov. and Hymenobacter glacialis sp. nov., isolated from Antarctic soil.</title>
        <authorList>
            <person name="Sedlacek I."/>
            <person name="Kralova S."/>
            <person name="Kyrova K."/>
            <person name="Maslanova I."/>
            <person name="Stankova E."/>
            <person name="Vrbovska V."/>
            <person name="Nemec M."/>
            <person name="Bartak M."/>
            <person name="Svec P."/>
            <person name="Busse H.-J."/>
            <person name="Pantucek R."/>
        </authorList>
    </citation>
    <scope>NUCLEOTIDE SEQUENCE [LARGE SCALE GENOMIC DNA]</scope>
    <source>
        <strain evidence="3 4">CCM 8649</strain>
    </source>
</reference>
<dbReference type="Proteomes" id="UP000177506">
    <property type="component" value="Unassembled WGS sequence"/>
</dbReference>
<protein>
    <submittedName>
        <fullName evidence="3">General stress protein CsbD</fullName>
    </submittedName>
</protein>
<dbReference type="Gene3D" id="1.10.1470.10">
    <property type="entry name" value="YjbJ"/>
    <property type="match status" value="1"/>
</dbReference>
<dbReference type="Pfam" id="PF05532">
    <property type="entry name" value="CsbD"/>
    <property type="match status" value="1"/>
</dbReference>
<proteinExistence type="inferred from homology"/>
<comment type="caution">
    <text evidence="3">The sequence shown here is derived from an EMBL/GenBank/DDBJ whole genome shotgun (WGS) entry which is preliminary data.</text>
</comment>
<dbReference type="SUPFAM" id="SSF69047">
    <property type="entry name" value="Hypothetical protein YjbJ"/>
    <property type="match status" value="1"/>
</dbReference>
<evidence type="ECO:0000256" key="1">
    <source>
        <dbReference type="ARBA" id="ARBA00009129"/>
    </source>
</evidence>
<evidence type="ECO:0000313" key="3">
    <source>
        <dbReference type="EMBL" id="OGX81920.1"/>
    </source>
</evidence>
<evidence type="ECO:0000259" key="2">
    <source>
        <dbReference type="Pfam" id="PF05532"/>
    </source>
</evidence>
<organism evidence="3 4">
    <name type="scientific">Hymenobacter coccineus</name>
    <dbReference type="NCBI Taxonomy" id="1908235"/>
    <lineage>
        <taxon>Bacteria</taxon>
        <taxon>Pseudomonadati</taxon>
        <taxon>Bacteroidota</taxon>
        <taxon>Cytophagia</taxon>
        <taxon>Cytophagales</taxon>
        <taxon>Hymenobacteraceae</taxon>
        <taxon>Hymenobacter</taxon>
    </lineage>
</organism>
<comment type="similarity">
    <text evidence="1">Belongs to the UPF0337 (CsbD) family.</text>
</comment>
<accession>A0A1G1STG9</accession>
<dbReference type="EMBL" id="MDZA01000439">
    <property type="protein sequence ID" value="OGX81920.1"/>
    <property type="molecule type" value="Genomic_DNA"/>
</dbReference>
<dbReference type="AlphaFoldDB" id="A0A1G1STG9"/>
<gene>
    <name evidence="3" type="ORF">BEN49_14665</name>
</gene>
<dbReference type="InterPro" id="IPR036629">
    <property type="entry name" value="YjbJ_sf"/>
</dbReference>
<name>A0A1G1STG9_9BACT</name>
<sequence length="62" mass="7286">MNYRLRLRGDWDQLKGKLQQAYTQLTDEDLTYVEGKGHELVGRLQAKLGKRKRQIVKMLNAL</sequence>